<reference evidence="4" key="1">
    <citation type="submission" date="2021-05" db="EMBL/GenBank/DDBJ databases">
        <authorList>
            <person name="Alioto T."/>
            <person name="Alioto T."/>
            <person name="Gomez Garrido J."/>
        </authorList>
    </citation>
    <scope>NUCLEOTIDE SEQUENCE</scope>
</reference>
<evidence type="ECO:0000256" key="2">
    <source>
        <dbReference type="ARBA" id="ARBA00022737"/>
    </source>
</evidence>
<name>A0A8D8A3I5_CULPI</name>
<dbReference type="SUPFAM" id="SSF50978">
    <property type="entry name" value="WD40 repeat-like"/>
    <property type="match status" value="1"/>
</dbReference>
<dbReference type="AlphaFoldDB" id="A0A8D8A3I5"/>
<sequence>MRCQRMAASSPAYEGPIRLHSMECVRIHRNRVYHTTQDDGHMKLYDVANSDVVGTLSGHSSWVLSVSFSGDGRSFTSSSSDKSVKIWNVAERQCLHTFNDHQDQVWGVKYSPDSSKVISVSEDRSVNLYDCPPNVS</sequence>
<dbReference type="PANTHER" id="PTHR44090:SF1">
    <property type="entry name" value="SUPERKILLER COMPLEX PROTEIN 8"/>
    <property type="match status" value="1"/>
</dbReference>
<evidence type="ECO:0000313" key="4">
    <source>
        <dbReference type="EMBL" id="CAG6447727.1"/>
    </source>
</evidence>
<evidence type="ECO:0000256" key="1">
    <source>
        <dbReference type="ARBA" id="ARBA00022574"/>
    </source>
</evidence>
<dbReference type="Gene3D" id="2.130.10.10">
    <property type="entry name" value="YVTN repeat-like/Quinoprotein amine dehydrogenase"/>
    <property type="match status" value="1"/>
</dbReference>
<evidence type="ECO:0000256" key="3">
    <source>
        <dbReference type="PROSITE-ProRule" id="PRU00221"/>
    </source>
</evidence>
<dbReference type="InterPro" id="IPR036322">
    <property type="entry name" value="WD40_repeat_dom_sf"/>
</dbReference>
<dbReference type="EMBL" id="HBUE01009789">
    <property type="protein sequence ID" value="CAG6447727.1"/>
    <property type="molecule type" value="Transcribed_RNA"/>
</dbReference>
<dbReference type="SMART" id="SM00320">
    <property type="entry name" value="WD40"/>
    <property type="match status" value="2"/>
</dbReference>
<feature type="repeat" description="WD" evidence="3">
    <location>
        <begin position="56"/>
        <end position="97"/>
    </location>
</feature>
<dbReference type="PROSITE" id="PS50294">
    <property type="entry name" value="WD_REPEATS_REGION"/>
    <property type="match status" value="2"/>
</dbReference>
<organism evidence="4">
    <name type="scientific">Culex pipiens</name>
    <name type="common">House mosquito</name>
    <dbReference type="NCBI Taxonomy" id="7175"/>
    <lineage>
        <taxon>Eukaryota</taxon>
        <taxon>Metazoa</taxon>
        <taxon>Ecdysozoa</taxon>
        <taxon>Arthropoda</taxon>
        <taxon>Hexapoda</taxon>
        <taxon>Insecta</taxon>
        <taxon>Pterygota</taxon>
        <taxon>Neoptera</taxon>
        <taxon>Endopterygota</taxon>
        <taxon>Diptera</taxon>
        <taxon>Nematocera</taxon>
        <taxon>Culicoidea</taxon>
        <taxon>Culicidae</taxon>
        <taxon>Culicinae</taxon>
        <taxon>Culicini</taxon>
        <taxon>Culex</taxon>
        <taxon>Culex</taxon>
    </lineage>
</organism>
<keyword evidence="2" id="KW-0677">Repeat</keyword>
<dbReference type="PROSITE" id="PS50082">
    <property type="entry name" value="WD_REPEATS_2"/>
    <property type="match status" value="2"/>
</dbReference>
<dbReference type="Pfam" id="PF00400">
    <property type="entry name" value="WD40"/>
    <property type="match status" value="2"/>
</dbReference>
<keyword evidence="1 3" id="KW-0853">WD repeat</keyword>
<dbReference type="InterPro" id="IPR015943">
    <property type="entry name" value="WD40/YVTN_repeat-like_dom_sf"/>
</dbReference>
<proteinExistence type="predicted"/>
<protein>
    <submittedName>
        <fullName evidence="4">WD repeat-containing protein 61</fullName>
    </submittedName>
</protein>
<dbReference type="PANTHER" id="PTHR44090">
    <property type="entry name" value="WD REPEAT-CONTAINING PROTEIN 61"/>
    <property type="match status" value="1"/>
</dbReference>
<feature type="repeat" description="WD" evidence="3">
    <location>
        <begin position="98"/>
        <end position="130"/>
    </location>
</feature>
<dbReference type="GO" id="GO:0016593">
    <property type="term" value="C:Cdc73/Paf1 complex"/>
    <property type="evidence" value="ECO:0007669"/>
    <property type="project" value="TreeGrafter"/>
</dbReference>
<accession>A0A8D8A3I5</accession>
<dbReference type="InterPro" id="IPR051510">
    <property type="entry name" value="SKI8"/>
</dbReference>
<dbReference type="InterPro" id="IPR001680">
    <property type="entry name" value="WD40_rpt"/>
</dbReference>